<sequence length="407" mass="43795">MPEPLPLEHVRAWSLGRQGLSGQGFGGTAGCADVVGATAGTGGVYSSAPTCYLTYAARVPGFRLKDLDRALFTERSLVRFRCFHEMVYIVPAEDAGWMTAATKAATGNTRTLLKMSGQTERSYEEYASGIEAALTGREPATVPEIRAALGGREGEPGNVLSNTVALMCRQNRLVRASVRGSWTSNSHAYTTWEQWFGTQLDLPDPAASRVRLARHYLSALGPASAADLKWWAGWTVAETKAALAGLGDEAVEVVLTGEGTGDTPAWLLAEHLSEVREAPEPTGVRLLPYWDPYAMGYLRTARQRVVDDEDRARVYDKSGNGTSILLVRGRAAGVWECDFDKGVLTVHVAPLRPAAVRGRAKEIEEAAARIATMLNAEDLVVRPAPPTAPLDEGARNAFMSPIRLGAA</sequence>
<dbReference type="InterPro" id="IPR009351">
    <property type="entry name" value="AlkZ-like"/>
</dbReference>
<evidence type="ECO:0000313" key="2">
    <source>
        <dbReference type="Proteomes" id="UP000641932"/>
    </source>
</evidence>
<dbReference type="Proteomes" id="UP000641932">
    <property type="component" value="Unassembled WGS sequence"/>
</dbReference>
<reference evidence="1" key="2">
    <citation type="submission" date="2020-09" db="EMBL/GenBank/DDBJ databases">
        <authorList>
            <person name="Sun Q."/>
            <person name="Zhou Y."/>
        </authorList>
    </citation>
    <scope>NUCLEOTIDE SEQUENCE</scope>
    <source>
        <strain evidence="1">CGMCC 4.7201</strain>
    </source>
</reference>
<dbReference type="AlphaFoldDB" id="A0A917ZQM7"/>
<gene>
    <name evidence="1" type="ORF">GCM10012280_31480</name>
</gene>
<keyword evidence="2" id="KW-1185">Reference proteome</keyword>
<organism evidence="1 2">
    <name type="scientific">Wenjunlia tyrosinilytica</name>
    <dbReference type="NCBI Taxonomy" id="1544741"/>
    <lineage>
        <taxon>Bacteria</taxon>
        <taxon>Bacillati</taxon>
        <taxon>Actinomycetota</taxon>
        <taxon>Actinomycetes</taxon>
        <taxon>Kitasatosporales</taxon>
        <taxon>Streptomycetaceae</taxon>
        <taxon>Wenjunlia</taxon>
    </lineage>
</organism>
<name>A0A917ZQM7_9ACTN</name>
<evidence type="ECO:0008006" key="3">
    <source>
        <dbReference type="Google" id="ProtNLM"/>
    </source>
</evidence>
<comment type="caution">
    <text evidence="1">The sequence shown here is derived from an EMBL/GenBank/DDBJ whole genome shotgun (WGS) entry which is preliminary data.</text>
</comment>
<proteinExistence type="predicted"/>
<dbReference type="RefSeq" id="WP_189132289.1">
    <property type="nucleotide sequence ID" value="NZ_BMMS01000012.1"/>
</dbReference>
<dbReference type="PANTHER" id="PTHR38479:SF2">
    <property type="entry name" value="WINGED HELIX DNA-BINDING DOMAIN-CONTAINING PROTEIN"/>
    <property type="match status" value="1"/>
</dbReference>
<dbReference type="Pfam" id="PF06224">
    <property type="entry name" value="AlkZ-like"/>
    <property type="match status" value="1"/>
</dbReference>
<dbReference type="EMBL" id="BMMS01000012">
    <property type="protein sequence ID" value="GGO89107.1"/>
    <property type="molecule type" value="Genomic_DNA"/>
</dbReference>
<dbReference type="PANTHER" id="PTHR38479">
    <property type="entry name" value="LMO0824 PROTEIN"/>
    <property type="match status" value="1"/>
</dbReference>
<protein>
    <recommendedName>
        <fullName evidence="3">Winged helix DNA-binding domain-containing protein</fullName>
    </recommendedName>
</protein>
<reference evidence="1" key="1">
    <citation type="journal article" date="2014" name="Int. J. Syst. Evol. Microbiol.">
        <title>Complete genome sequence of Corynebacterium casei LMG S-19264T (=DSM 44701T), isolated from a smear-ripened cheese.</title>
        <authorList>
            <consortium name="US DOE Joint Genome Institute (JGI-PGF)"/>
            <person name="Walter F."/>
            <person name="Albersmeier A."/>
            <person name="Kalinowski J."/>
            <person name="Ruckert C."/>
        </authorList>
    </citation>
    <scope>NUCLEOTIDE SEQUENCE</scope>
    <source>
        <strain evidence="1">CGMCC 4.7201</strain>
    </source>
</reference>
<evidence type="ECO:0000313" key="1">
    <source>
        <dbReference type="EMBL" id="GGO89107.1"/>
    </source>
</evidence>
<accession>A0A917ZQM7</accession>